<reference evidence="3" key="1">
    <citation type="journal article" date="2018" name="Mol. Immunol.">
        <title>Comparative immunological study of the snail Physella acuta (Hygrophila, Pulmonata) reveals shared and unique aspects of gastropod immunobiology.</title>
        <authorList>
            <person name="Schultz J.H."/>
            <person name="Bu L."/>
            <person name="Adema C.M."/>
        </authorList>
    </citation>
    <scope>NUCLEOTIDE SEQUENCE</scope>
    <source>
        <strain evidence="3">A</strain>
    </source>
</reference>
<proteinExistence type="evidence at transcript level"/>
<dbReference type="PANTHER" id="PTHR19143">
    <property type="entry name" value="FIBRINOGEN/TENASCIN/ANGIOPOEITIN"/>
    <property type="match status" value="1"/>
</dbReference>
<dbReference type="InterPro" id="IPR002181">
    <property type="entry name" value="Fibrinogen_a/b/g_C_dom"/>
</dbReference>
<dbReference type="Pfam" id="PF00147">
    <property type="entry name" value="Fibrinogen_C"/>
    <property type="match status" value="1"/>
</dbReference>
<evidence type="ECO:0000256" key="1">
    <source>
        <dbReference type="SAM" id="SignalP"/>
    </source>
</evidence>
<sequence precursor="true">MRQTKREFVHFFLACFICGMVNSSPSLNINFTITEPTNSDDCAQLKCTVDADDVLSIKIFRDGRKDTPLALIDTSKKEKVNVNNEPCLSVVNEKGSLNESYGVVTIHLRDASVNKKVCEGIYHCWIQLESNQEDSRSLVVSANAKQLAEEIKSIILPDILNEIKNKVKEVLEGFSESIKSVNTSLTKKMDATLQDVLKENDKLAKSFNAAVLDHTSACSTSAKQSGEKCERGLVSVVGNITARLESMSTASEDTARDAKNSIGNLAGKVETYLNEINKQESNIILTATCSKFWFPCDESTNSPKKIDFEPRTKHTSVNNTAVLCDAQTDGGRWTVIQRRTSEGLDMNRTWEEYRDGFGDVSGDFWLGNQKIHLATSQLQHELMVVLRLDDTNYYAKYSYFKLLDESNDFTLDIAGHSGTAGDSLLYHKGMPFSTWDRDNDKSNINCAEDCGGGWWFKSCKVSNLNEKWPDMQWLALIKDKERLPDLKIKMTEMKIRPKQ</sequence>
<accession>A0A345BIH3</accession>
<dbReference type="SMART" id="SM00186">
    <property type="entry name" value="FBG"/>
    <property type="match status" value="1"/>
</dbReference>
<dbReference type="InterPro" id="IPR050373">
    <property type="entry name" value="Fibrinogen_C-term_domain"/>
</dbReference>
<dbReference type="InterPro" id="IPR014716">
    <property type="entry name" value="Fibrinogen_a/b/g_C_1"/>
</dbReference>
<name>A0A345BIH3_PHYAT</name>
<protein>
    <submittedName>
        <fullName evidence="3">Fibrinogen-related protein 2</fullName>
    </submittedName>
</protein>
<organism evidence="3">
    <name type="scientific">Physella acuta</name>
    <name type="common">Acute bladder snail</name>
    <name type="synonym">Physa acuta</name>
    <dbReference type="NCBI Taxonomy" id="109671"/>
    <lineage>
        <taxon>Eukaryota</taxon>
        <taxon>Metazoa</taxon>
        <taxon>Spiralia</taxon>
        <taxon>Lophotrochozoa</taxon>
        <taxon>Mollusca</taxon>
        <taxon>Gastropoda</taxon>
        <taxon>Heterobranchia</taxon>
        <taxon>Euthyneura</taxon>
        <taxon>Panpulmonata</taxon>
        <taxon>Hygrophila</taxon>
        <taxon>Lymnaeoidea</taxon>
        <taxon>Physidae</taxon>
        <taxon>Physella</taxon>
    </lineage>
</organism>
<dbReference type="EMBL" id="MF787216">
    <property type="protein sequence ID" value="AXF50191.1"/>
    <property type="molecule type" value="mRNA"/>
</dbReference>
<dbReference type="PROSITE" id="PS51406">
    <property type="entry name" value="FIBRINOGEN_C_2"/>
    <property type="match status" value="1"/>
</dbReference>
<feature type="chain" id="PRO_5016880167" evidence="1">
    <location>
        <begin position="24"/>
        <end position="499"/>
    </location>
</feature>
<dbReference type="CDD" id="cd00087">
    <property type="entry name" value="FReD"/>
    <property type="match status" value="1"/>
</dbReference>
<evidence type="ECO:0000259" key="2">
    <source>
        <dbReference type="PROSITE" id="PS51406"/>
    </source>
</evidence>
<dbReference type="Gene3D" id="3.90.215.10">
    <property type="entry name" value="Gamma Fibrinogen, chain A, domain 1"/>
    <property type="match status" value="1"/>
</dbReference>
<dbReference type="GO" id="GO:0005615">
    <property type="term" value="C:extracellular space"/>
    <property type="evidence" value="ECO:0007669"/>
    <property type="project" value="TreeGrafter"/>
</dbReference>
<dbReference type="SUPFAM" id="SSF56496">
    <property type="entry name" value="Fibrinogen C-terminal domain-like"/>
    <property type="match status" value="1"/>
</dbReference>
<feature type="domain" description="Fibrinogen C-terminal" evidence="2">
    <location>
        <begin position="287"/>
        <end position="499"/>
    </location>
</feature>
<dbReference type="InterPro" id="IPR036056">
    <property type="entry name" value="Fibrinogen-like_C"/>
</dbReference>
<evidence type="ECO:0000313" key="3">
    <source>
        <dbReference type="EMBL" id="AXF50191.1"/>
    </source>
</evidence>
<feature type="signal peptide" evidence="1">
    <location>
        <begin position="1"/>
        <end position="23"/>
    </location>
</feature>
<dbReference type="AlphaFoldDB" id="A0A345BIH3"/>
<keyword evidence="1" id="KW-0732">Signal</keyword>